<feature type="domain" description="Tyr recombinase" evidence="5">
    <location>
        <begin position="173"/>
        <end position="378"/>
    </location>
</feature>
<evidence type="ECO:0000259" key="5">
    <source>
        <dbReference type="PROSITE" id="PS51898"/>
    </source>
</evidence>
<dbReference type="EMBL" id="PVZG01000052">
    <property type="protein sequence ID" value="PRY17631.1"/>
    <property type="molecule type" value="Genomic_DNA"/>
</dbReference>
<evidence type="ECO:0000313" key="8">
    <source>
        <dbReference type="Proteomes" id="UP000239209"/>
    </source>
</evidence>
<dbReference type="Gene3D" id="1.10.443.10">
    <property type="entry name" value="Intergrase catalytic core"/>
    <property type="match status" value="1"/>
</dbReference>
<dbReference type="SUPFAM" id="SSF56349">
    <property type="entry name" value="DNA breaking-rejoining enzymes"/>
    <property type="match status" value="1"/>
</dbReference>
<reference evidence="7 8" key="1">
    <citation type="submission" date="2018-03" db="EMBL/GenBank/DDBJ databases">
        <title>Genomic Encyclopedia of Archaeal and Bacterial Type Strains, Phase II (KMG-II): from individual species to whole genera.</title>
        <authorList>
            <person name="Goeker M."/>
        </authorList>
    </citation>
    <scope>NUCLEOTIDE SEQUENCE [LARGE SCALE GENOMIC DNA]</scope>
    <source>
        <strain evidence="7 8">DSM 45348</strain>
    </source>
</reference>
<comment type="caution">
    <text evidence="7">The sequence shown here is derived from an EMBL/GenBank/DDBJ whole genome shotgun (WGS) entry which is preliminary data.</text>
</comment>
<protein>
    <submittedName>
        <fullName evidence="7">Integrase-like protein</fullName>
    </submittedName>
</protein>
<gene>
    <name evidence="7" type="ORF">CLV70_15211</name>
</gene>
<dbReference type="OrthoDB" id="9805859at2"/>
<sequence length="378" mass="41797">MGRRPNGASSIYKGADGYWHGRVTVGTRDDGRPDRRHVRGKTEAVVTRKVRDLERERDTGTVRKVGQKWTVATWLTHWLETIAAPSVRETTMVGYRAAVNKHLIPGIGAHRLEKLEPEHLERLYAKMIRTGSAPGTAHQTHRTIKTALNVAVRRGHLVRNVAQLAKAPRLNEQEIEPFTVEEAQRLLAVAATQRNGVRFALALALGLRKGEALGLKWRRIDLDKGLLRTPKQLQRYRWQHGCDNPHDCGARLHKTEPCPPDCHRHQRACPPPCSPSCERHASKCPQRHSGGLKEVDVKSRAGRRAVGIPTPLVDALRAHREAQAREREVAAQIWEQGDWVFTRAPAKSSGDAEECQWAGAVAGVMAGSGGDVGDPGGA</sequence>
<name>A0A2T0R8X4_9ACTN</name>
<evidence type="ECO:0000256" key="2">
    <source>
        <dbReference type="ARBA" id="ARBA00023125"/>
    </source>
</evidence>
<evidence type="ECO:0000256" key="1">
    <source>
        <dbReference type="ARBA" id="ARBA00022908"/>
    </source>
</evidence>
<dbReference type="PROSITE" id="PS51900">
    <property type="entry name" value="CB"/>
    <property type="match status" value="1"/>
</dbReference>
<dbReference type="GO" id="GO:0003677">
    <property type="term" value="F:DNA binding"/>
    <property type="evidence" value="ECO:0007669"/>
    <property type="project" value="UniProtKB-UniRule"/>
</dbReference>
<dbReference type="Gene3D" id="1.10.150.130">
    <property type="match status" value="1"/>
</dbReference>
<dbReference type="InterPro" id="IPR011010">
    <property type="entry name" value="DNA_brk_join_enz"/>
</dbReference>
<keyword evidence="8" id="KW-1185">Reference proteome</keyword>
<evidence type="ECO:0000256" key="3">
    <source>
        <dbReference type="ARBA" id="ARBA00023172"/>
    </source>
</evidence>
<dbReference type="InterPro" id="IPR004107">
    <property type="entry name" value="Integrase_SAM-like_N"/>
</dbReference>
<dbReference type="GO" id="GO:0015074">
    <property type="term" value="P:DNA integration"/>
    <property type="evidence" value="ECO:0007669"/>
    <property type="project" value="UniProtKB-KW"/>
</dbReference>
<evidence type="ECO:0000256" key="4">
    <source>
        <dbReference type="PROSITE-ProRule" id="PRU01248"/>
    </source>
</evidence>
<dbReference type="Proteomes" id="UP000239209">
    <property type="component" value="Unassembled WGS sequence"/>
</dbReference>
<dbReference type="InterPro" id="IPR010998">
    <property type="entry name" value="Integrase_recombinase_N"/>
</dbReference>
<accession>A0A2T0R8X4</accession>
<dbReference type="InterPro" id="IPR002104">
    <property type="entry name" value="Integrase_catalytic"/>
</dbReference>
<proteinExistence type="predicted"/>
<dbReference type="AlphaFoldDB" id="A0A2T0R8X4"/>
<evidence type="ECO:0000313" key="7">
    <source>
        <dbReference type="EMBL" id="PRY17631.1"/>
    </source>
</evidence>
<dbReference type="Pfam" id="PF14659">
    <property type="entry name" value="Phage_int_SAM_3"/>
    <property type="match status" value="1"/>
</dbReference>
<keyword evidence="2 4" id="KW-0238">DNA-binding</keyword>
<dbReference type="RefSeq" id="WP_106131509.1">
    <property type="nucleotide sequence ID" value="NZ_PVZG01000052.1"/>
</dbReference>
<dbReference type="InterPro" id="IPR044068">
    <property type="entry name" value="CB"/>
</dbReference>
<dbReference type="PANTHER" id="PTHR30349:SF91">
    <property type="entry name" value="INTA PROTEIN"/>
    <property type="match status" value="1"/>
</dbReference>
<keyword evidence="1" id="KW-0229">DNA integration</keyword>
<dbReference type="GO" id="GO:0006310">
    <property type="term" value="P:DNA recombination"/>
    <property type="evidence" value="ECO:0007669"/>
    <property type="project" value="UniProtKB-KW"/>
</dbReference>
<keyword evidence="3" id="KW-0233">DNA recombination</keyword>
<dbReference type="PANTHER" id="PTHR30349">
    <property type="entry name" value="PHAGE INTEGRASE-RELATED"/>
    <property type="match status" value="1"/>
</dbReference>
<dbReference type="InterPro" id="IPR013762">
    <property type="entry name" value="Integrase-like_cat_sf"/>
</dbReference>
<dbReference type="InterPro" id="IPR050090">
    <property type="entry name" value="Tyrosine_recombinase_XerCD"/>
</dbReference>
<feature type="domain" description="Core-binding (CB)" evidence="6">
    <location>
        <begin position="69"/>
        <end position="152"/>
    </location>
</feature>
<dbReference type="PROSITE" id="PS51898">
    <property type="entry name" value="TYR_RECOMBINASE"/>
    <property type="match status" value="1"/>
</dbReference>
<organism evidence="7 8">
    <name type="scientific">Pseudosporangium ferrugineum</name>
    <dbReference type="NCBI Taxonomy" id="439699"/>
    <lineage>
        <taxon>Bacteria</taxon>
        <taxon>Bacillati</taxon>
        <taxon>Actinomycetota</taxon>
        <taxon>Actinomycetes</taxon>
        <taxon>Micromonosporales</taxon>
        <taxon>Micromonosporaceae</taxon>
        <taxon>Pseudosporangium</taxon>
    </lineage>
</organism>
<evidence type="ECO:0000259" key="6">
    <source>
        <dbReference type="PROSITE" id="PS51900"/>
    </source>
</evidence>